<dbReference type="SUPFAM" id="SSF82771">
    <property type="entry name" value="GIY-YIG endonuclease"/>
    <property type="match status" value="1"/>
</dbReference>
<evidence type="ECO:0000313" key="4">
    <source>
        <dbReference type="Proteomes" id="UP000599688"/>
    </source>
</evidence>
<dbReference type="InterPro" id="IPR050190">
    <property type="entry name" value="UPF0213_domain"/>
</dbReference>
<comment type="similarity">
    <text evidence="1">Belongs to the UPF0213 family.</text>
</comment>
<sequence>MNAYTYILKCSNGSYYVGSTKDLTRRVEEHQSGEGANHTKKYLPVELIYYEEYTRIDDAFYREKQLQKWSRKKKEALMRGDKDLLSDLAKKVFVN</sequence>
<protein>
    <recommendedName>
        <fullName evidence="2">GIY-YIG domain-containing protein</fullName>
    </recommendedName>
</protein>
<evidence type="ECO:0000256" key="1">
    <source>
        <dbReference type="ARBA" id="ARBA00007435"/>
    </source>
</evidence>
<dbReference type="CDD" id="cd10456">
    <property type="entry name" value="GIY-YIG_UPF0213"/>
    <property type="match status" value="1"/>
</dbReference>
<dbReference type="Pfam" id="PF01541">
    <property type="entry name" value="GIY-YIG"/>
    <property type="match status" value="1"/>
</dbReference>
<keyword evidence="4" id="KW-1185">Reference proteome</keyword>
<organism evidence="3 4">
    <name type="scientific">Psychroflexus salis</name>
    <dbReference type="NCBI Taxonomy" id="1526574"/>
    <lineage>
        <taxon>Bacteria</taxon>
        <taxon>Pseudomonadati</taxon>
        <taxon>Bacteroidota</taxon>
        <taxon>Flavobacteriia</taxon>
        <taxon>Flavobacteriales</taxon>
        <taxon>Flavobacteriaceae</taxon>
        <taxon>Psychroflexus</taxon>
    </lineage>
</organism>
<dbReference type="InterPro" id="IPR000305">
    <property type="entry name" value="GIY-YIG_endonuc"/>
</dbReference>
<dbReference type="EMBL" id="BMGL01000002">
    <property type="protein sequence ID" value="GGE05013.1"/>
    <property type="molecule type" value="Genomic_DNA"/>
</dbReference>
<reference evidence="3 4" key="1">
    <citation type="journal article" date="2014" name="Int. J. Syst. Evol. Microbiol.">
        <title>Complete genome sequence of Corynebacterium casei LMG S-19264T (=DSM 44701T), isolated from a smear-ripened cheese.</title>
        <authorList>
            <consortium name="US DOE Joint Genome Institute (JGI-PGF)"/>
            <person name="Walter F."/>
            <person name="Albersmeier A."/>
            <person name="Kalinowski J."/>
            <person name="Ruckert C."/>
        </authorList>
    </citation>
    <scope>NUCLEOTIDE SEQUENCE [LARGE SCALE GENOMIC DNA]</scope>
    <source>
        <strain evidence="3 4">CGMCC 1.12925</strain>
    </source>
</reference>
<dbReference type="PANTHER" id="PTHR34477">
    <property type="entry name" value="UPF0213 PROTEIN YHBQ"/>
    <property type="match status" value="1"/>
</dbReference>
<dbReference type="SMART" id="SM00465">
    <property type="entry name" value="GIYc"/>
    <property type="match status" value="1"/>
</dbReference>
<dbReference type="Gene3D" id="3.40.1440.10">
    <property type="entry name" value="GIY-YIG endonuclease"/>
    <property type="match status" value="1"/>
</dbReference>
<evidence type="ECO:0000259" key="2">
    <source>
        <dbReference type="PROSITE" id="PS50164"/>
    </source>
</evidence>
<accession>A0A917E5H9</accession>
<gene>
    <name evidence="3" type="ORF">GCM10010831_03310</name>
</gene>
<name>A0A917E5H9_9FLAO</name>
<dbReference type="InterPro" id="IPR035901">
    <property type="entry name" value="GIY-YIG_endonuc_sf"/>
</dbReference>
<feature type="domain" description="GIY-YIG" evidence="2">
    <location>
        <begin position="1"/>
        <end position="76"/>
    </location>
</feature>
<comment type="caution">
    <text evidence="3">The sequence shown here is derived from an EMBL/GenBank/DDBJ whole genome shotgun (WGS) entry which is preliminary data.</text>
</comment>
<proteinExistence type="inferred from homology"/>
<dbReference type="RefSeq" id="WP_188405026.1">
    <property type="nucleotide sequence ID" value="NZ_BMGL01000002.1"/>
</dbReference>
<dbReference type="PANTHER" id="PTHR34477:SF1">
    <property type="entry name" value="UPF0213 PROTEIN YHBQ"/>
    <property type="match status" value="1"/>
</dbReference>
<dbReference type="AlphaFoldDB" id="A0A917E5H9"/>
<dbReference type="PROSITE" id="PS50164">
    <property type="entry name" value="GIY_YIG"/>
    <property type="match status" value="1"/>
</dbReference>
<dbReference type="Proteomes" id="UP000599688">
    <property type="component" value="Unassembled WGS sequence"/>
</dbReference>
<evidence type="ECO:0000313" key="3">
    <source>
        <dbReference type="EMBL" id="GGE05013.1"/>
    </source>
</evidence>